<dbReference type="Proteomes" id="UP000250166">
    <property type="component" value="Unassembled WGS sequence"/>
</dbReference>
<sequence>MKKKQGYIIKGDSIITWAFGHILKLAEYGDWGNPNQNTNEWPNTTYAKVFGVEKFVVVESGKK</sequence>
<organism evidence="1 3">
    <name type="scientific">Helicobacter fennelliae</name>
    <dbReference type="NCBI Taxonomy" id="215"/>
    <lineage>
        <taxon>Bacteria</taxon>
        <taxon>Pseudomonadati</taxon>
        <taxon>Campylobacterota</taxon>
        <taxon>Epsilonproteobacteria</taxon>
        <taxon>Campylobacterales</taxon>
        <taxon>Helicobacteraceae</taxon>
        <taxon>Helicobacter</taxon>
    </lineage>
</organism>
<name>A0A2X3BHJ6_9HELI</name>
<proteinExistence type="predicted"/>
<accession>A0A2X3BHJ6</accession>
<protein>
    <submittedName>
        <fullName evidence="1">Uncharacterized protein</fullName>
    </submittedName>
</protein>
<dbReference type="EMBL" id="UAWL01000006">
    <property type="protein sequence ID" value="SQB98776.1"/>
    <property type="molecule type" value="Genomic_DNA"/>
</dbReference>
<dbReference type="AlphaFoldDB" id="A0A2X3BHJ6"/>
<evidence type="ECO:0000313" key="1">
    <source>
        <dbReference type="EMBL" id="SQB98776.1"/>
    </source>
</evidence>
<dbReference type="RefSeq" id="WP_112058687.1">
    <property type="nucleotide sequence ID" value="NZ_UAWL01000006.1"/>
</dbReference>
<gene>
    <name evidence="1" type="ORF">NCTC13102_01243</name>
    <name evidence="2" type="ORF">NCTC13102_01259</name>
</gene>
<evidence type="ECO:0000313" key="2">
    <source>
        <dbReference type="EMBL" id="SQB98792.1"/>
    </source>
</evidence>
<dbReference type="EMBL" id="UAWL01000006">
    <property type="protein sequence ID" value="SQB98792.1"/>
    <property type="molecule type" value="Genomic_DNA"/>
</dbReference>
<reference evidence="1 3" key="1">
    <citation type="submission" date="2018-06" db="EMBL/GenBank/DDBJ databases">
        <authorList>
            <consortium name="Pathogen Informatics"/>
            <person name="Doyle S."/>
        </authorList>
    </citation>
    <scope>NUCLEOTIDE SEQUENCE [LARGE SCALE GENOMIC DNA]</scope>
    <source>
        <strain evidence="1 3">NCTC13102</strain>
    </source>
</reference>
<evidence type="ECO:0000313" key="3">
    <source>
        <dbReference type="Proteomes" id="UP000250166"/>
    </source>
</evidence>